<dbReference type="RefSeq" id="WP_084276457.1">
    <property type="nucleotide sequence ID" value="NZ_FWWZ01000001.1"/>
</dbReference>
<dbReference type="PANTHER" id="PTHR39184:SF1">
    <property type="entry name" value="PBSX PHAGE TERMINASE LARGE SUBUNIT"/>
    <property type="match status" value="1"/>
</dbReference>
<dbReference type="Gene3D" id="3.40.50.300">
    <property type="entry name" value="P-loop containing nucleotide triphosphate hydrolases"/>
    <property type="match status" value="1"/>
</dbReference>
<dbReference type="PANTHER" id="PTHR39184">
    <property type="match status" value="1"/>
</dbReference>
<organism evidence="2 3">
    <name type="scientific">Nitratiruptor tergarcus DSM 16512</name>
    <dbReference type="NCBI Taxonomy" id="1069081"/>
    <lineage>
        <taxon>Bacteria</taxon>
        <taxon>Pseudomonadati</taxon>
        <taxon>Campylobacterota</taxon>
        <taxon>Epsilonproteobacteria</taxon>
        <taxon>Nautiliales</taxon>
        <taxon>Nitratiruptoraceae</taxon>
        <taxon>Nitratiruptor</taxon>
    </lineage>
</organism>
<dbReference type="Gene3D" id="3.30.420.280">
    <property type="match status" value="1"/>
</dbReference>
<dbReference type="Proteomes" id="UP000192602">
    <property type="component" value="Unassembled WGS sequence"/>
</dbReference>
<dbReference type="EMBL" id="FWWZ01000001">
    <property type="protein sequence ID" value="SMC10080.1"/>
    <property type="molecule type" value="Genomic_DNA"/>
</dbReference>
<sequence>MKYQAEKKRTMSHKPVIEYKLIDYQVRFLQAKQKITALIGGTGCGKTFLLPIAIFYKALEHFGSSGTPMEIIVLAPTHKMLLRNPLKYIRQRFDELGIPYTLNKSEMTITFSYGVIYLISAESYESMQGIHASLIVMDEAGLMAKPVFDTALQRLAFHSGQLLILSTPYGSNHWLKSEVYDAWLEGDSNIFVVNPQSSDNPFYPLSEIERARTMLPKWKYEMFFEAKFTKPAGLIFEEVTYIPRFQLPPNCIYFRGLDFGFNNPNAVVQLALDPNNNDTVYVVGEWKKSQTNIDDLEAVLKKGYGTIYADPAGKDALETLKRRGLPMSVAKKDVLAGISMLDAMFRSKKLLVFDDLYQLQDELSTYTWQVDRNEQLTDKPAKNNDHLIDALRYAVFTYEGGYLAAKFIDAMIGLNYKDSFFW</sequence>
<protein>
    <submittedName>
        <fullName evidence="2">Phage terminase, large subunit, PBSX family</fullName>
    </submittedName>
</protein>
<dbReference type="SUPFAM" id="SSF52540">
    <property type="entry name" value="P-loop containing nucleoside triphosphate hydrolases"/>
    <property type="match status" value="1"/>
</dbReference>
<dbReference type="STRING" id="1069081.SAMN05660197_1917"/>
<evidence type="ECO:0000259" key="1">
    <source>
        <dbReference type="Pfam" id="PF17288"/>
    </source>
</evidence>
<dbReference type="Pfam" id="PF17288">
    <property type="entry name" value="Terminase_3C"/>
    <property type="match status" value="1"/>
</dbReference>
<gene>
    <name evidence="2" type="ORF">SAMN05660197_1917</name>
</gene>
<name>A0A1W1WVL8_9BACT</name>
<keyword evidence="3" id="KW-1185">Reference proteome</keyword>
<reference evidence="3" key="1">
    <citation type="submission" date="2017-04" db="EMBL/GenBank/DDBJ databases">
        <authorList>
            <person name="Varghese N."/>
            <person name="Submissions S."/>
        </authorList>
    </citation>
    <scope>NUCLEOTIDE SEQUENCE [LARGE SCALE GENOMIC DNA]</scope>
    <source>
        <strain evidence="3">DSM 16512</strain>
    </source>
</reference>
<proteinExistence type="predicted"/>
<dbReference type="Pfam" id="PF03237">
    <property type="entry name" value="Terminase_6N"/>
    <property type="match status" value="1"/>
</dbReference>
<evidence type="ECO:0000313" key="3">
    <source>
        <dbReference type="Proteomes" id="UP000192602"/>
    </source>
</evidence>
<dbReference type="InterPro" id="IPR027417">
    <property type="entry name" value="P-loop_NTPase"/>
</dbReference>
<feature type="domain" description="Phage terminase large subunit C-terminal" evidence="1">
    <location>
        <begin position="258"/>
        <end position="395"/>
    </location>
</feature>
<accession>A0A1W1WVL8</accession>
<dbReference type="AlphaFoldDB" id="A0A1W1WVL8"/>
<dbReference type="InterPro" id="IPR035413">
    <property type="entry name" value="Terminase_L_C"/>
</dbReference>
<evidence type="ECO:0000313" key="2">
    <source>
        <dbReference type="EMBL" id="SMC10080.1"/>
    </source>
</evidence>
<dbReference type="InterPro" id="IPR052380">
    <property type="entry name" value="Viral_DNA_packaging_terminase"/>
</dbReference>